<name>A0A1J5PI83_9ZZZZ</name>
<comment type="caution">
    <text evidence="1">The sequence shown here is derived from an EMBL/GenBank/DDBJ whole genome shotgun (WGS) entry which is preliminary data.</text>
</comment>
<dbReference type="SUPFAM" id="SSF56672">
    <property type="entry name" value="DNA/RNA polymerases"/>
    <property type="match status" value="1"/>
</dbReference>
<dbReference type="AlphaFoldDB" id="A0A1J5PI83"/>
<gene>
    <name evidence="1" type="ORF">GALL_471970</name>
</gene>
<accession>A0A1J5PI83</accession>
<proteinExistence type="predicted"/>
<organism evidence="1">
    <name type="scientific">mine drainage metagenome</name>
    <dbReference type="NCBI Taxonomy" id="410659"/>
    <lineage>
        <taxon>unclassified sequences</taxon>
        <taxon>metagenomes</taxon>
        <taxon>ecological metagenomes</taxon>
    </lineage>
</organism>
<dbReference type="InterPro" id="IPR043502">
    <property type="entry name" value="DNA/RNA_pol_sf"/>
</dbReference>
<dbReference type="EMBL" id="MLJW01003844">
    <property type="protein sequence ID" value="OIQ71190.1"/>
    <property type="molecule type" value="Genomic_DNA"/>
</dbReference>
<sequence>MFEAPEAEAEALIGVAKRIMEKAAEPACEISVPLVVDARAAGNWDDAH</sequence>
<protein>
    <submittedName>
        <fullName evidence="1">DNA polymerase I</fullName>
    </submittedName>
</protein>
<dbReference type="Gene3D" id="3.30.70.370">
    <property type="match status" value="1"/>
</dbReference>
<reference evidence="1" key="1">
    <citation type="submission" date="2016-10" db="EMBL/GenBank/DDBJ databases">
        <title>Sequence of Gallionella enrichment culture.</title>
        <authorList>
            <person name="Poehlein A."/>
            <person name="Muehling M."/>
            <person name="Daniel R."/>
        </authorList>
    </citation>
    <scope>NUCLEOTIDE SEQUENCE</scope>
</reference>
<evidence type="ECO:0000313" key="1">
    <source>
        <dbReference type="EMBL" id="OIQ71190.1"/>
    </source>
</evidence>